<keyword evidence="4 5" id="KW-0472">Membrane</keyword>
<dbReference type="AlphaFoldDB" id="A0A4P9A3V1"/>
<reference evidence="6 7" key="1">
    <citation type="submission" date="2019-04" db="EMBL/GenBank/DDBJ databases">
        <title>Saccharibacteria TM7 genomes.</title>
        <authorList>
            <person name="Bor B."/>
            <person name="He X."/>
            <person name="Chen T."/>
            <person name="Dewhirst F.E."/>
        </authorList>
    </citation>
    <scope>NUCLEOTIDE SEQUENCE [LARGE SCALE GENOMIC DNA]</scope>
    <source>
        <strain evidence="6 7">BB001</strain>
    </source>
</reference>
<protein>
    <recommendedName>
        <fullName evidence="8">VIT family protein</fullName>
    </recommendedName>
</protein>
<evidence type="ECO:0000256" key="5">
    <source>
        <dbReference type="SAM" id="Phobius"/>
    </source>
</evidence>
<gene>
    <name evidence="6" type="ORF">FBF37_03520</name>
</gene>
<keyword evidence="7" id="KW-1185">Reference proteome</keyword>
<feature type="transmembrane region" description="Helical" evidence="5">
    <location>
        <begin position="39"/>
        <end position="61"/>
    </location>
</feature>
<feature type="transmembrane region" description="Helical" evidence="5">
    <location>
        <begin position="82"/>
        <end position="104"/>
    </location>
</feature>
<keyword evidence="3 5" id="KW-1133">Transmembrane helix</keyword>
<dbReference type="OrthoDB" id="9781619at2"/>
<sequence>MNIFFRRYISEFVYGAVDGTVTTFAVVAASAGAGISSAVILILGIANLIADGFSMGASAYLAASAEHEGSARDTQKRASPKIIGSVTFLAFVAVGSVPVLPYLVDVVAGSKVPSTTLFYMSSALTAVAFLTIGFTKGKVGNQSPWREAAITLLLGAVAAGMAYFAGDVLAAWLGVQL</sequence>
<dbReference type="KEGG" id="nft:FBF37_03520"/>
<evidence type="ECO:0000313" key="6">
    <source>
        <dbReference type="EMBL" id="QCT42503.1"/>
    </source>
</evidence>
<dbReference type="EMBL" id="CP040004">
    <property type="protein sequence ID" value="QCT42503.1"/>
    <property type="molecule type" value="Genomic_DNA"/>
</dbReference>
<organism evidence="6 7">
    <name type="scientific">Candidatus Nanosynbacter featherlites</name>
    <dbReference type="NCBI Taxonomy" id="2572088"/>
    <lineage>
        <taxon>Bacteria</taxon>
        <taxon>Candidatus Saccharimonadota</taxon>
        <taxon>Candidatus Saccharimonadia</taxon>
        <taxon>Candidatus Nanosynbacterales</taxon>
        <taxon>Candidatus Nanosynbacteraceae</taxon>
        <taxon>Candidatus Nanosynbacter</taxon>
    </lineage>
</organism>
<name>A0A4P9A3V1_9BACT</name>
<dbReference type="GO" id="GO:0012505">
    <property type="term" value="C:endomembrane system"/>
    <property type="evidence" value="ECO:0007669"/>
    <property type="project" value="UniProtKB-SubCell"/>
</dbReference>
<evidence type="ECO:0000256" key="2">
    <source>
        <dbReference type="ARBA" id="ARBA00022692"/>
    </source>
</evidence>
<feature type="transmembrane region" description="Helical" evidence="5">
    <location>
        <begin position="116"/>
        <end position="136"/>
    </location>
</feature>
<evidence type="ECO:0000256" key="3">
    <source>
        <dbReference type="ARBA" id="ARBA00022989"/>
    </source>
</evidence>
<dbReference type="Proteomes" id="UP000310639">
    <property type="component" value="Chromosome"/>
</dbReference>
<keyword evidence="2 5" id="KW-0812">Transmembrane</keyword>
<evidence type="ECO:0000256" key="1">
    <source>
        <dbReference type="ARBA" id="ARBA00004127"/>
    </source>
</evidence>
<comment type="subcellular location">
    <subcellularLocation>
        <location evidence="1">Endomembrane system</location>
        <topology evidence="1">Multi-pass membrane protein</topology>
    </subcellularLocation>
</comment>
<dbReference type="PANTHER" id="PTHR31851">
    <property type="entry name" value="FE(2+)/MN(2+) TRANSPORTER PCL1"/>
    <property type="match status" value="1"/>
</dbReference>
<dbReference type="GO" id="GO:0030026">
    <property type="term" value="P:intracellular manganese ion homeostasis"/>
    <property type="evidence" value="ECO:0007669"/>
    <property type="project" value="InterPro"/>
</dbReference>
<dbReference type="RefSeq" id="WP_138079528.1">
    <property type="nucleotide sequence ID" value="NZ_CP040004.1"/>
</dbReference>
<dbReference type="GO" id="GO:0005384">
    <property type="term" value="F:manganese ion transmembrane transporter activity"/>
    <property type="evidence" value="ECO:0007669"/>
    <property type="project" value="InterPro"/>
</dbReference>
<feature type="transmembrane region" description="Helical" evidence="5">
    <location>
        <begin position="12"/>
        <end position="33"/>
    </location>
</feature>
<evidence type="ECO:0000256" key="4">
    <source>
        <dbReference type="ARBA" id="ARBA00023136"/>
    </source>
</evidence>
<evidence type="ECO:0000313" key="7">
    <source>
        <dbReference type="Proteomes" id="UP000310639"/>
    </source>
</evidence>
<proteinExistence type="predicted"/>
<feature type="transmembrane region" description="Helical" evidence="5">
    <location>
        <begin position="148"/>
        <end position="175"/>
    </location>
</feature>
<dbReference type="Pfam" id="PF01988">
    <property type="entry name" value="VIT1"/>
    <property type="match status" value="1"/>
</dbReference>
<accession>A0A4P9A3V1</accession>
<evidence type="ECO:0008006" key="8">
    <source>
        <dbReference type="Google" id="ProtNLM"/>
    </source>
</evidence>
<dbReference type="InterPro" id="IPR008217">
    <property type="entry name" value="Ccc1_fam"/>
</dbReference>